<sequence>MWLEAVWNEEIDAELTRERFTKYWRFGLGPS</sequence>
<evidence type="ECO:0000313" key="2">
    <source>
        <dbReference type="Proteomes" id="UP001234216"/>
    </source>
</evidence>
<comment type="caution">
    <text evidence="1">The sequence shown here is derived from an EMBL/GenBank/DDBJ whole genome shotgun (WGS) entry which is preliminary data.</text>
</comment>
<organism evidence="1 2">
    <name type="scientific">Streptomyces canus</name>
    <dbReference type="NCBI Taxonomy" id="58343"/>
    <lineage>
        <taxon>Bacteria</taxon>
        <taxon>Bacillati</taxon>
        <taxon>Actinomycetota</taxon>
        <taxon>Actinomycetes</taxon>
        <taxon>Kitasatosporales</taxon>
        <taxon>Streptomycetaceae</taxon>
        <taxon>Streptomyces</taxon>
        <taxon>Streptomyces aurantiacus group</taxon>
    </lineage>
</organism>
<protein>
    <submittedName>
        <fullName evidence="1">Uncharacterized protein</fullName>
    </submittedName>
</protein>
<gene>
    <name evidence="1" type="ORF">QFZ22_009574</name>
</gene>
<proteinExistence type="predicted"/>
<dbReference type="Proteomes" id="UP001234216">
    <property type="component" value="Unassembled WGS sequence"/>
</dbReference>
<dbReference type="EMBL" id="JAUSZV010000006">
    <property type="protein sequence ID" value="MDQ0913502.1"/>
    <property type="molecule type" value="Genomic_DNA"/>
</dbReference>
<reference evidence="1" key="1">
    <citation type="submission" date="2023-07" db="EMBL/GenBank/DDBJ databases">
        <title>Comparative genomics of wheat-associated soil bacteria to identify genetic determinants of phenazine resistance.</title>
        <authorList>
            <person name="Mouncey N."/>
        </authorList>
    </citation>
    <scope>NUCLEOTIDE SEQUENCE</scope>
    <source>
        <strain evidence="1">V4I22</strain>
    </source>
</reference>
<dbReference type="AlphaFoldDB" id="A0AAW8FTN4"/>
<evidence type="ECO:0000313" key="1">
    <source>
        <dbReference type="EMBL" id="MDQ0913502.1"/>
    </source>
</evidence>
<accession>A0AAW8FTN4</accession>
<name>A0AAW8FTN4_9ACTN</name>